<dbReference type="EMBL" id="CP155573">
    <property type="protein sequence ID" value="XFO68441.1"/>
    <property type="molecule type" value="Genomic_DNA"/>
</dbReference>
<accession>A0ABZ3IRV5</accession>
<evidence type="ECO:0000313" key="1">
    <source>
        <dbReference type="EMBL" id="XFO68441.1"/>
    </source>
</evidence>
<name>A0ABZ3IRV5_9FIRM</name>
<sequence>MDKKIPVIIPCCGIDSVYGLMTQEIALKVKEEMNKQTELFGLACLV</sequence>
<keyword evidence="2" id="KW-1185">Reference proteome</keyword>
<organism evidence="1 2">
    <name type="scientific">Sporomusa silvacetica DSM 10669</name>
    <dbReference type="NCBI Taxonomy" id="1123289"/>
    <lineage>
        <taxon>Bacteria</taxon>
        <taxon>Bacillati</taxon>
        <taxon>Bacillota</taxon>
        <taxon>Negativicutes</taxon>
        <taxon>Selenomonadales</taxon>
        <taxon>Sporomusaceae</taxon>
        <taxon>Sporomusa</taxon>
    </lineage>
</organism>
<reference evidence="1" key="1">
    <citation type="submission" date="2024-05" db="EMBL/GenBank/DDBJ databases">
        <title>Isolation and characterization of Sporomusa carbonis sp. nov., a carboxydotrophic hydrogenogen in the genus of Sporomusa isolated from a charcoal burning pile.</title>
        <authorList>
            <person name="Boeer T."/>
            <person name="Rosenbaum F."/>
            <person name="Eysell L."/>
            <person name="Mueller V."/>
            <person name="Daniel R."/>
            <person name="Poehlein A."/>
        </authorList>
    </citation>
    <scope>NUCLEOTIDE SEQUENCE [LARGE SCALE GENOMIC DNA]</scope>
    <source>
        <strain evidence="1">DSM 10669</strain>
    </source>
</reference>
<dbReference type="RefSeq" id="WP_169717563.1">
    <property type="nucleotide sequence ID" value="NZ_CP155573.1"/>
</dbReference>
<proteinExistence type="predicted"/>
<protein>
    <submittedName>
        <fullName evidence="1">Uncharacterized protein</fullName>
    </submittedName>
</protein>
<gene>
    <name evidence="1" type="ORF">SPSIL_046640</name>
</gene>
<evidence type="ECO:0000313" key="2">
    <source>
        <dbReference type="Proteomes" id="UP000216752"/>
    </source>
</evidence>
<dbReference type="Proteomes" id="UP000216752">
    <property type="component" value="Chromosome"/>
</dbReference>